<gene>
    <name evidence="1" type="ORF">SAMN05216178_3297</name>
</gene>
<protein>
    <recommendedName>
        <fullName evidence="3">YecA family protein</fullName>
    </recommendedName>
</protein>
<dbReference type="SUPFAM" id="SSF101327">
    <property type="entry name" value="YgfB-like"/>
    <property type="match status" value="1"/>
</dbReference>
<dbReference type="Gene3D" id="1.20.120.740">
    <property type="entry name" value="YgfB uncharacterised protein family UPF0149, PF03695"/>
    <property type="match status" value="1"/>
</dbReference>
<dbReference type="NCBIfam" id="NF007704">
    <property type="entry name" value="PRK10396.1"/>
    <property type="match status" value="1"/>
</dbReference>
<dbReference type="AlphaFoldDB" id="A0A1H4PGE9"/>
<dbReference type="Proteomes" id="UP000198982">
    <property type="component" value="Unassembled WGS sequence"/>
</dbReference>
<sequence>MQNTPLNAADFEAIEDTLLQYGDDHSVLNPCELDGYFTALVSGPAQVDIAEWFPGIWGGENPAWETPEQCRQFIDLCVRHINTLAEQLTNAPQAFKARFEQTEHQGQDLLLAEEWCFGYLRGVAVGNWPEMPAPQVRTLQLIIDCAEQDNFELPADLNLDQHRQQVAAIEPAARALHAYWAAQR</sequence>
<dbReference type="NCBIfam" id="TIGR02292">
    <property type="entry name" value="ygfB_yecA"/>
    <property type="match status" value="1"/>
</dbReference>
<dbReference type="EMBL" id="FNTJ01000001">
    <property type="protein sequence ID" value="SEC06152.1"/>
    <property type="molecule type" value="Genomic_DNA"/>
</dbReference>
<dbReference type="Pfam" id="PF03695">
    <property type="entry name" value="UPF0149"/>
    <property type="match status" value="1"/>
</dbReference>
<dbReference type="InterPro" id="IPR011978">
    <property type="entry name" value="YgfB-like"/>
</dbReference>
<dbReference type="InterPro" id="IPR036255">
    <property type="entry name" value="YgfB-like_sf"/>
</dbReference>
<evidence type="ECO:0008006" key="3">
    <source>
        <dbReference type="Google" id="ProtNLM"/>
    </source>
</evidence>
<keyword evidence="2" id="KW-1185">Reference proteome</keyword>
<evidence type="ECO:0000313" key="1">
    <source>
        <dbReference type="EMBL" id="SEC06152.1"/>
    </source>
</evidence>
<dbReference type="RefSeq" id="WP_092315233.1">
    <property type="nucleotide sequence ID" value="NZ_FNTJ01000001.1"/>
</dbReference>
<organism evidence="1 2">
    <name type="scientific">Pseudomonas saponiphila</name>
    <dbReference type="NCBI Taxonomy" id="556534"/>
    <lineage>
        <taxon>Bacteria</taxon>
        <taxon>Pseudomonadati</taxon>
        <taxon>Pseudomonadota</taxon>
        <taxon>Gammaproteobacteria</taxon>
        <taxon>Pseudomonadales</taxon>
        <taxon>Pseudomonadaceae</taxon>
        <taxon>Pseudomonas</taxon>
    </lineage>
</organism>
<accession>A0A1H4PGE9</accession>
<evidence type="ECO:0000313" key="2">
    <source>
        <dbReference type="Proteomes" id="UP000198982"/>
    </source>
</evidence>
<reference evidence="2" key="1">
    <citation type="submission" date="2016-10" db="EMBL/GenBank/DDBJ databases">
        <authorList>
            <person name="Varghese N."/>
            <person name="Submissions S."/>
        </authorList>
    </citation>
    <scope>NUCLEOTIDE SEQUENCE [LARGE SCALE GENOMIC DNA]</scope>
    <source>
        <strain evidence="2">DSM 9751</strain>
    </source>
</reference>
<proteinExistence type="predicted"/>
<name>A0A1H4PGE9_9PSED</name>